<protein>
    <submittedName>
        <fullName evidence="1">Uncharacterized protein</fullName>
    </submittedName>
</protein>
<dbReference type="EMBL" id="JAATWM020000052">
    <property type="protein sequence ID" value="KAF9870574.1"/>
    <property type="molecule type" value="Genomic_DNA"/>
</dbReference>
<dbReference type="GeneID" id="62167668"/>
<dbReference type="Pfam" id="PF17784">
    <property type="entry name" value="Sulfotransfer_4"/>
    <property type="match status" value="1"/>
</dbReference>
<dbReference type="OrthoDB" id="408152at2759"/>
<dbReference type="SUPFAM" id="SSF52540">
    <property type="entry name" value="P-loop containing nucleoside triphosphate hydrolases"/>
    <property type="match status" value="1"/>
</dbReference>
<dbReference type="PANTHER" id="PTHR36978">
    <property type="entry name" value="P-LOOP CONTAINING NUCLEOTIDE TRIPHOSPHATE HYDROLASE"/>
    <property type="match status" value="1"/>
</dbReference>
<comment type="caution">
    <text evidence="1">The sequence shown here is derived from an EMBL/GenBank/DDBJ whole genome shotgun (WGS) entry which is preliminary data.</text>
</comment>
<keyword evidence="2" id="KW-1185">Reference proteome</keyword>
<reference evidence="1" key="1">
    <citation type="submission" date="2020-03" db="EMBL/GenBank/DDBJ databases">
        <authorList>
            <person name="He L."/>
        </authorList>
    </citation>
    <scope>NUCLEOTIDE SEQUENCE</scope>
    <source>
        <strain evidence="1">CkLH20</strain>
    </source>
</reference>
<proteinExistence type="predicted"/>
<dbReference type="AlphaFoldDB" id="A0A9P6HUG7"/>
<reference evidence="1" key="2">
    <citation type="submission" date="2020-11" db="EMBL/GenBank/DDBJ databases">
        <title>Whole genome sequencing of Colletotrichum sp.</title>
        <authorList>
            <person name="Li H."/>
        </authorList>
    </citation>
    <scope>NUCLEOTIDE SEQUENCE</scope>
    <source>
        <strain evidence="1">CkLH20</strain>
    </source>
</reference>
<dbReference type="InterPro" id="IPR040632">
    <property type="entry name" value="Sulfotransfer_4"/>
</dbReference>
<dbReference type="InterPro" id="IPR027417">
    <property type="entry name" value="P-loop_NTPase"/>
</dbReference>
<accession>A0A9P6HUG7</accession>
<gene>
    <name evidence="1" type="ORF">CkaCkLH20_11880</name>
</gene>
<dbReference type="Proteomes" id="UP000781932">
    <property type="component" value="Unassembled WGS sequence"/>
</dbReference>
<organism evidence="1 2">
    <name type="scientific">Colletotrichum karsti</name>
    <dbReference type="NCBI Taxonomy" id="1095194"/>
    <lineage>
        <taxon>Eukaryota</taxon>
        <taxon>Fungi</taxon>
        <taxon>Dikarya</taxon>
        <taxon>Ascomycota</taxon>
        <taxon>Pezizomycotina</taxon>
        <taxon>Sordariomycetes</taxon>
        <taxon>Hypocreomycetidae</taxon>
        <taxon>Glomerellales</taxon>
        <taxon>Glomerellaceae</taxon>
        <taxon>Colletotrichum</taxon>
        <taxon>Colletotrichum boninense species complex</taxon>
    </lineage>
</organism>
<sequence>MYSPIPSNIPQKLTPSPALADALNHLGITPVYHMREVAPNAHQDLWIRAISDNLPPSSPPRPWTREQWDLLLPPYAAVSDFPPALFATALAAAYPDCPIILSTRPFEAWAASMRDTLIHGHLNRDPGRVSPMAGLAAAYHAACWGDDFEGNGRGYFERHHEEVRALAGEGRRVLEYRPGDGWGPLCEFLGVDVPDVPFPRSDDWVEYKKMVERERAEKARQGAEVTAGSN</sequence>
<evidence type="ECO:0000313" key="1">
    <source>
        <dbReference type="EMBL" id="KAF9870574.1"/>
    </source>
</evidence>
<evidence type="ECO:0000313" key="2">
    <source>
        <dbReference type="Proteomes" id="UP000781932"/>
    </source>
</evidence>
<dbReference type="PANTHER" id="PTHR36978:SF4">
    <property type="entry name" value="P-LOOP CONTAINING NUCLEOSIDE TRIPHOSPHATE HYDROLASE PROTEIN"/>
    <property type="match status" value="1"/>
</dbReference>
<dbReference type="Gene3D" id="3.40.50.300">
    <property type="entry name" value="P-loop containing nucleotide triphosphate hydrolases"/>
    <property type="match status" value="1"/>
</dbReference>
<name>A0A9P6HUG7_9PEZI</name>
<dbReference type="RefSeq" id="XP_038740035.1">
    <property type="nucleotide sequence ID" value="XM_038894594.1"/>
</dbReference>